<keyword evidence="2" id="KW-0472">Membrane</keyword>
<comment type="caution">
    <text evidence="3">The sequence shown here is derived from an EMBL/GenBank/DDBJ whole genome shotgun (WGS) entry which is preliminary data.</text>
</comment>
<dbReference type="InterPro" id="IPR029455">
    <property type="entry name" value="GHL15"/>
</dbReference>
<protein>
    <submittedName>
        <fullName evidence="3">Uncharacterized protein</fullName>
    </submittedName>
</protein>
<keyword evidence="2" id="KW-0812">Transmembrane</keyword>
<feature type="compositionally biased region" description="Basic and acidic residues" evidence="1">
    <location>
        <begin position="635"/>
        <end position="648"/>
    </location>
</feature>
<feature type="compositionally biased region" description="Acidic residues" evidence="1">
    <location>
        <begin position="719"/>
        <end position="731"/>
    </location>
</feature>
<evidence type="ECO:0000256" key="2">
    <source>
        <dbReference type="SAM" id="Phobius"/>
    </source>
</evidence>
<dbReference type="EMBL" id="BEYU01000006">
    <property type="protein sequence ID" value="GBG24525.1"/>
    <property type="molecule type" value="Genomic_DNA"/>
</dbReference>
<gene>
    <name evidence="3" type="ORF">FCC1311_007442</name>
</gene>
<feature type="transmembrane region" description="Helical" evidence="2">
    <location>
        <begin position="409"/>
        <end position="432"/>
    </location>
</feature>
<feature type="region of interest" description="Disordered" evidence="1">
    <location>
        <begin position="623"/>
        <end position="675"/>
    </location>
</feature>
<sequence length="1233" mass="136089">MAWRLLRITGRTDLDLDPVTDSIVAHPGEYTCSIKNPPKAFRSSKPASSLSLVALATAVCALTQCHVTYALKAEKGRGRENIRLLEEVSIVDVRGECAAIEAGSTCNEVLNAISLPNDRLVWVPVEAELSNGTIVELGRDWLIRVEERKLAQHDPLRSFLGDTCHVVIFNGVCLNTYHGCVEIDGRAYPRPSFWSLLKAPTLDFLTQETVKTENTLVPPSYAGLRSYPPPTFQVGDPAVTATCRPDVAGITGSNENLFENIPRCGYYKGASETDYQWTTYETSVVDALENGYYFPSAYEGLRMYQSESFEVGSPPVSISCREDAIAMSNISATTTTCVEGVTCEGSLVYTTDDLGCEVCGVSCPIASVDISEVLSRIEWFSALIALPMLVILCIRTTRTWRKTRRRPDGLLALCSLQGLLYALLMVVVLATGQTGCPSSGLLRAPYGSYNSTETSQFWSETHTQAVFCTLTLPSIHLLQSMYGSLTTFVVLTYENVQRALMFRRVARWSWSSPQTIIGAVFIVLIPLVASVLSSTLGKFNSRSMTDNPRFQLDLVRQLYFCSPSYESEWAEVLVAEGVFALTSGVCITYARDAYAFAAAAAARRQGNNHDLGHTRTVMVHCPRPEDEDLTSVDSGHFRSKDLHEKSSFDAESDDDATEPKAQIRDHQHNQGGLARQCMTRRKRILAVIIILVIVLAVGVAVFVSNQGSSEESSSGVASDGDEASLDQEDETLSPSPSPITTPTPGPTVDLSPVGAVPTDSPSLVRDFDVDRSLDAEGKPYWDWDWVQIWTQRGRRASTISESDLDFMETYPVAMYVVSKSVEQEVDPEYVHCLEKMTSVFASLKAKVPSLPVLSYLNSALNFPMLDRVWCPLQNVENASLPNVSLDISKPRYGCEISSDGIISRTSSVAEETDVPLFDLRNDQVVRTMIDFANASANVGFQGIFLDRADINCATKRVCKPSWIPATFASEAEALRWDAAHDAMMQEIQSEIFPSAIVVGNNRNVPGLSARQHEKFGIEEYHLKPSEALESFMEGARSGKVMQAFANPCSIDEATINFSYGDQLVSGRFMRINTLAMFLIGMCRYSYYSCALGFIADNAWNERQPNNADLNLSDEELWAGNVFYPEYSYNLGEPQGYALEEHLDDGQSLYYREFKSTLRGNTTRVWLHIKSERVRNDASGTYDIRSVIEWADGNISSSSDSVNGSSIRASFEDLFPSYLETSPVQNETCVSGIA</sequence>
<proteinExistence type="predicted"/>
<keyword evidence="2" id="KW-1133">Transmembrane helix</keyword>
<feature type="compositionally biased region" description="Pro residues" evidence="1">
    <location>
        <begin position="735"/>
        <end position="745"/>
    </location>
</feature>
<evidence type="ECO:0000313" key="4">
    <source>
        <dbReference type="Proteomes" id="UP000241890"/>
    </source>
</evidence>
<dbReference type="Proteomes" id="UP000241890">
    <property type="component" value="Unassembled WGS sequence"/>
</dbReference>
<feature type="transmembrane region" description="Helical" evidence="2">
    <location>
        <begin position="516"/>
        <end position="536"/>
    </location>
</feature>
<keyword evidence="4" id="KW-1185">Reference proteome</keyword>
<reference evidence="3 4" key="1">
    <citation type="submission" date="2017-12" db="EMBL/GenBank/DDBJ databases">
        <title>Sequencing, de novo assembly and annotation of complete genome of a new Thraustochytrid species, strain FCC1311.</title>
        <authorList>
            <person name="Sedici K."/>
            <person name="Godart F."/>
            <person name="Aiese Cigliano R."/>
            <person name="Sanseverino W."/>
            <person name="Barakat M."/>
            <person name="Ortet P."/>
            <person name="Marechal E."/>
            <person name="Cagnac O."/>
            <person name="Amato A."/>
        </authorList>
    </citation>
    <scope>NUCLEOTIDE SEQUENCE [LARGE SCALE GENOMIC DNA]</scope>
</reference>
<feature type="compositionally biased region" description="Basic and acidic residues" evidence="1">
    <location>
        <begin position="657"/>
        <end position="668"/>
    </location>
</feature>
<evidence type="ECO:0000313" key="3">
    <source>
        <dbReference type="EMBL" id="GBG24525.1"/>
    </source>
</evidence>
<evidence type="ECO:0000256" key="1">
    <source>
        <dbReference type="SAM" id="MobiDB-lite"/>
    </source>
</evidence>
<name>A0A2R5G1W1_9STRA</name>
<feature type="transmembrane region" description="Helical" evidence="2">
    <location>
        <begin position="379"/>
        <end position="397"/>
    </location>
</feature>
<organism evidence="3 4">
    <name type="scientific">Hondaea fermentalgiana</name>
    <dbReference type="NCBI Taxonomy" id="2315210"/>
    <lineage>
        <taxon>Eukaryota</taxon>
        <taxon>Sar</taxon>
        <taxon>Stramenopiles</taxon>
        <taxon>Bigyra</taxon>
        <taxon>Labyrinthulomycetes</taxon>
        <taxon>Thraustochytrida</taxon>
        <taxon>Thraustochytriidae</taxon>
        <taxon>Hondaea</taxon>
    </lineage>
</organism>
<dbReference type="AlphaFoldDB" id="A0A2R5G1W1"/>
<feature type="transmembrane region" description="Helical" evidence="2">
    <location>
        <begin position="684"/>
        <end position="703"/>
    </location>
</feature>
<accession>A0A2R5G1W1</accession>
<dbReference type="InParanoid" id="A0A2R5G1W1"/>
<feature type="compositionally biased region" description="Low complexity" evidence="1">
    <location>
        <begin position="706"/>
        <end position="718"/>
    </location>
</feature>
<feature type="region of interest" description="Disordered" evidence="1">
    <location>
        <begin position="706"/>
        <end position="759"/>
    </location>
</feature>
<dbReference type="Pfam" id="PF14885">
    <property type="entry name" value="GHL15"/>
    <property type="match status" value="1"/>
</dbReference>